<feature type="domain" description="N-acetyltransferase" evidence="3">
    <location>
        <begin position="13"/>
        <end position="176"/>
    </location>
</feature>
<dbReference type="PANTHER" id="PTHR43877">
    <property type="entry name" value="AMINOALKYLPHOSPHONATE N-ACETYLTRANSFERASE-RELATED-RELATED"/>
    <property type="match status" value="1"/>
</dbReference>
<dbReference type="InterPro" id="IPR050832">
    <property type="entry name" value="Bact_Acetyltransf"/>
</dbReference>
<dbReference type="Pfam" id="PF00583">
    <property type="entry name" value="Acetyltransf_1"/>
    <property type="match status" value="1"/>
</dbReference>
<dbReference type="PROSITE" id="PS51186">
    <property type="entry name" value="GNAT"/>
    <property type="match status" value="1"/>
</dbReference>
<dbReference type="InterPro" id="IPR016181">
    <property type="entry name" value="Acyl_CoA_acyltransferase"/>
</dbReference>
<evidence type="ECO:0000259" key="3">
    <source>
        <dbReference type="PROSITE" id="PS51186"/>
    </source>
</evidence>
<dbReference type="GO" id="GO:0016746">
    <property type="term" value="F:acyltransferase activity"/>
    <property type="evidence" value="ECO:0007669"/>
    <property type="project" value="UniProtKB-KW"/>
</dbReference>
<keyword evidence="2 4" id="KW-0012">Acyltransferase</keyword>
<evidence type="ECO:0000313" key="5">
    <source>
        <dbReference type="Proteomes" id="UP001205560"/>
    </source>
</evidence>
<sequence>MLERPIDTDTHTATIRLMTEQDLPAMLAVQAACYPPAMQEPAAIVLARLRAASGTTLVADGADGVCAYVFAYPSRLGAVTPLGARFAPAPDADTLYIHDLAVAPSALGQGLARRLLAGLSKRARTLALPHAALVAVQDSRRFWEGQGFAVRDAGQDLAAALATYPDGALYMTRDMRKITVDS</sequence>
<dbReference type="Gene3D" id="3.40.630.30">
    <property type="match status" value="1"/>
</dbReference>
<dbReference type="InterPro" id="IPR000182">
    <property type="entry name" value="GNAT_dom"/>
</dbReference>
<evidence type="ECO:0000313" key="4">
    <source>
        <dbReference type="EMBL" id="MCS0590957.1"/>
    </source>
</evidence>
<evidence type="ECO:0000256" key="2">
    <source>
        <dbReference type="ARBA" id="ARBA00023315"/>
    </source>
</evidence>
<keyword evidence="1 4" id="KW-0808">Transferase</keyword>
<evidence type="ECO:0000256" key="1">
    <source>
        <dbReference type="ARBA" id="ARBA00022679"/>
    </source>
</evidence>
<accession>A0ABT2A9Y5</accession>
<comment type="caution">
    <text evidence="4">The sequence shown here is derived from an EMBL/GenBank/DDBJ whole genome shotgun (WGS) entry which is preliminary data.</text>
</comment>
<dbReference type="CDD" id="cd04301">
    <property type="entry name" value="NAT_SF"/>
    <property type="match status" value="1"/>
</dbReference>
<organism evidence="4 5">
    <name type="scientific">Massilia norwichensis</name>
    <dbReference type="NCBI Taxonomy" id="1442366"/>
    <lineage>
        <taxon>Bacteria</taxon>
        <taxon>Pseudomonadati</taxon>
        <taxon>Pseudomonadota</taxon>
        <taxon>Betaproteobacteria</taxon>
        <taxon>Burkholderiales</taxon>
        <taxon>Oxalobacteraceae</taxon>
        <taxon>Telluria group</taxon>
        <taxon>Massilia</taxon>
    </lineage>
</organism>
<gene>
    <name evidence="4" type="ORF">NX782_17345</name>
</gene>
<dbReference type="RefSeq" id="WP_258846729.1">
    <property type="nucleotide sequence ID" value="NZ_JANUGX010000021.1"/>
</dbReference>
<keyword evidence="5" id="KW-1185">Reference proteome</keyword>
<name>A0ABT2A9Y5_9BURK</name>
<dbReference type="EC" id="2.3.1.-" evidence="4"/>
<reference evidence="4 5" key="1">
    <citation type="submission" date="2022-08" db="EMBL/GenBank/DDBJ databases">
        <title>Reclassification of Massilia species as members of the genera Telluria, Duganella, Pseudoduganella, Mokoshia gen. nov. and Zemynaea gen. nov. using orthogonal and non-orthogonal genome-based approaches.</title>
        <authorList>
            <person name="Bowman J.P."/>
        </authorList>
    </citation>
    <scope>NUCLEOTIDE SEQUENCE [LARGE SCALE GENOMIC DNA]</scope>
    <source>
        <strain evidence="4 5">LMG 28164</strain>
    </source>
</reference>
<proteinExistence type="predicted"/>
<dbReference type="EMBL" id="JANUGX010000021">
    <property type="protein sequence ID" value="MCS0590957.1"/>
    <property type="molecule type" value="Genomic_DNA"/>
</dbReference>
<dbReference type="SUPFAM" id="SSF55729">
    <property type="entry name" value="Acyl-CoA N-acyltransferases (Nat)"/>
    <property type="match status" value="1"/>
</dbReference>
<dbReference type="Proteomes" id="UP001205560">
    <property type="component" value="Unassembled WGS sequence"/>
</dbReference>
<protein>
    <submittedName>
        <fullName evidence="4">GNAT family N-acetyltransferase</fullName>
        <ecNumber evidence="4">2.3.1.-</ecNumber>
    </submittedName>
</protein>